<dbReference type="Gene3D" id="1.10.10.1210">
    <property type="entry name" value="MAGE homology domain, winged helix WH2 motif"/>
    <property type="match status" value="1"/>
</dbReference>
<feature type="compositionally biased region" description="Basic residues" evidence="1">
    <location>
        <begin position="1"/>
        <end position="11"/>
    </location>
</feature>
<feature type="region of interest" description="Disordered" evidence="1">
    <location>
        <begin position="1"/>
        <end position="52"/>
    </location>
</feature>
<keyword evidence="4" id="KW-1185">Reference proteome</keyword>
<dbReference type="SMART" id="SM01373">
    <property type="entry name" value="MAGE"/>
    <property type="match status" value="1"/>
</dbReference>
<organism evidence="3 4">
    <name type="scientific">Colletotrichum incanum</name>
    <name type="common">Soybean anthracnose fungus</name>
    <dbReference type="NCBI Taxonomy" id="1573173"/>
    <lineage>
        <taxon>Eukaryota</taxon>
        <taxon>Fungi</taxon>
        <taxon>Dikarya</taxon>
        <taxon>Ascomycota</taxon>
        <taxon>Pezizomycotina</taxon>
        <taxon>Sordariomycetes</taxon>
        <taxon>Hypocreomycetidae</taxon>
        <taxon>Glomerellales</taxon>
        <taxon>Glomerellaceae</taxon>
        <taxon>Colletotrichum</taxon>
        <taxon>Colletotrichum spaethianum species complex</taxon>
    </lineage>
</organism>
<dbReference type="InterPro" id="IPR041898">
    <property type="entry name" value="MAGE_WH1"/>
</dbReference>
<sequence>MPPSQRRRRQARPTPVEDEDSEEEVRHSRQRRIRDVSHEDDESENGAVDAAASAEDQLAKKMVRYALACEFSRTPIRRDGIKERVLGDQGRAFRKVFDLAQQQLRTVWGMELQELAVREKFTMAEKRQGKSKAELGSGSQAKTSSGVFVLSTTLPARYRAPTIIAPSKAPSIEAEASYMGFYTMIVTIILASGGELSEQKLRRHLNRVNAEANVASERTEDVLKRMQAQGYVVRKVQKNAAMQAQDGSEDITWLVGPRGLEEVGIDGAAGLVRAVYGDQADADLEKKIGATFGIQPLEDADGDVDMSQAPEAGPSH</sequence>
<dbReference type="Gene3D" id="1.10.10.1200">
    <property type="entry name" value="MAGE homology domain, winged helix WH1 motif"/>
    <property type="match status" value="1"/>
</dbReference>
<dbReference type="Proteomes" id="UP000076584">
    <property type="component" value="Unassembled WGS sequence"/>
</dbReference>
<dbReference type="InterPro" id="IPR041899">
    <property type="entry name" value="MAGE_WH2"/>
</dbReference>
<evidence type="ECO:0000256" key="1">
    <source>
        <dbReference type="SAM" id="MobiDB-lite"/>
    </source>
</evidence>
<dbReference type="STRING" id="1573173.A0A161W7D2"/>
<evidence type="ECO:0000259" key="2">
    <source>
        <dbReference type="SMART" id="SM01373"/>
    </source>
</evidence>
<dbReference type="InterPro" id="IPR002190">
    <property type="entry name" value="MHD_dom"/>
</dbReference>
<feature type="region of interest" description="Disordered" evidence="1">
    <location>
        <begin position="295"/>
        <end position="316"/>
    </location>
</feature>
<name>A0A161W7D2_COLIC</name>
<reference evidence="3 4" key="1">
    <citation type="submission" date="2015-06" db="EMBL/GenBank/DDBJ databases">
        <title>Survival trade-offs in plant roots during colonization by closely related pathogenic and mutualistic fungi.</title>
        <authorList>
            <person name="Hacquard S."/>
            <person name="Kracher B."/>
            <person name="Hiruma K."/>
            <person name="Weinman A."/>
            <person name="Muench P."/>
            <person name="Garrido Oter R."/>
            <person name="Ver Loren van Themaat E."/>
            <person name="Dallerey J.-F."/>
            <person name="Damm U."/>
            <person name="Henrissat B."/>
            <person name="Lespinet O."/>
            <person name="Thon M."/>
            <person name="Kemen E."/>
            <person name="McHardy A.C."/>
            <person name="Schulze-Lefert P."/>
            <person name="O'Connell R.J."/>
        </authorList>
    </citation>
    <scope>NUCLEOTIDE SEQUENCE [LARGE SCALE GENOMIC DNA]</scope>
    <source>
        <strain evidence="3 4">MAFF 238704</strain>
    </source>
</reference>
<comment type="caution">
    <text evidence="3">The sequence shown here is derived from an EMBL/GenBank/DDBJ whole genome shotgun (WGS) entry which is preliminary data.</text>
</comment>
<gene>
    <name evidence="3" type="ORF">CI238_12864</name>
</gene>
<dbReference type="GO" id="GO:0005634">
    <property type="term" value="C:nucleus"/>
    <property type="evidence" value="ECO:0007669"/>
    <property type="project" value="TreeGrafter"/>
</dbReference>
<accession>A0A161W7D2</accession>
<proteinExistence type="predicted"/>
<protein>
    <submittedName>
        <fullName evidence="3">Mage family protein</fullName>
    </submittedName>
</protein>
<dbReference type="EMBL" id="LFIW01001224">
    <property type="protein sequence ID" value="KZL83065.1"/>
    <property type="molecule type" value="Genomic_DNA"/>
</dbReference>
<dbReference type="Pfam" id="PF01454">
    <property type="entry name" value="MAGE"/>
    <property type="match status" value="1"/>
</dbReference>
<dbReference type="PANTHER" id="PTHR11736">
    <property type="entry name" value="MELANOMA-ASSOCIATED ANTIGEN MAGE ANTIGEN"/>
    <property type="match status" value="1"/>
</dbReference>
<evidence type="ECO:0000313" key="4">
    <source>
        <dbReference type="Proteomes" id="UP000076584"/>
    </source>
</evidence>
<feature type="domain" description="MAGE" evidence="2">
    <location>
        <begin position="62"/>
        <end position="268"/>
    </location>
</feature>
<dbReference type="GO" id="GO:0006281">
    <property type="term" value="P:DNA repair"/>
    <property type="evidence" value="ECO:0007669"/>
    <property type="project" value="TreeGrafter"/>
</dbReference>
<dbReference type="InterPro" id="IPR037445">
    <property type="entry name" value="MAGE"/>
</dbReference>
<dbReference type="PANTHER" id="PTHR11736:SF14">
    <property type="entry name" value="NSE3 HOMOLOG, SMC5-SMC6 COMPLEX COMPONENT"/>
    <property type="match status" value="1"/>
</dbReference>
<evidence type="ECO:0000313" key="3">
    <source>
        <dbReference type="EMBL" id="KZL83065.1"/>
    </source>
</evidence>
<dbReference type="AlphaFoldDB" id="A0A161W7D2"/>